<reference evidence="3" key="2">
    <citation type="submission" date="2025-08" db="UniProtKB">
        <authorList>
            <consortium name="RefSeq"/>
        </authorList>
    </citation>
    <scope>IDENTIFICATION</scope>
    <source>
        <tissue evidence="3">Leaf</tissue>
    </source>
</reference>
<protein>
    <submittedName>
        <fullName evidence="3">Ricin B-like lectin R40C1</fullName>
    </submittedName>
</protein>
<dbReference type="AlphaFoldDB" id="A0A6P5GJE3"/>
<dbReference type="OrthoDB" id="7769065at2759"/>
<dbReference type="PANTHER" id="PTHR31257">
    <property type="entry name" value="RICIN B-LIKE LECTIN EULS3"/>
    <property type="match status" value="1"/>
</dbReference>
<keyword evidence="1" id="KW-0472">Membrane</keyword>
<organism evidence="2 3">
    <name type="scientific">Ananas comosus</name>
    <name type="common">Pineapple</name>
    <name type="synonym">Ananas ananas</name>
    <dbReference type="NCBI Taxonomy" id="4615"/>
    <lineage>
        <taxon>Eukaryota</taxon>
        <taxon>Viridiplantae</taxon>
        <taxon>Streptophyta</taxon>
        <taxon>Embryophyta</taxon>
        <taxon>Tracheophyta</taxon>
        <taxon>Spermatophyta</taxon>
        <taxon>Magnoliopsida</taxon>
        <taxon>Liliopsida</taxon>
        <taxon>Poales</taxon>
        <taxon>Bromeliaceae</taxon>
        <taxon>Bromelioideae</taxon>
        <taxon>Ananas</taxon>
    </lineage>
</organism>
<dbReference type="CDD" id="cd23431">
    <property type="entry name" value="beta-trefoil_Ricin_AtEULS3-like"/>
    <property type="match status" value="1"/>
</dbReference>
<dbReference type="RefSeq" id="XP_020107882.1">
    <property type="nucleotide sequence ID" value="XM_020252293.1"/>
</dbReference>
<dbReference type="InterPro" id="IPR040249">
    <property type="entry name" value="Ricin_B-like_lectin_EULS3-like"/>
</dbReference>
<evidence type="ECO:0000313" key="3">
    <source>
        <dbReference type="RefSeq" id="XP_020107882.1"/>
    </source>
</evidence>
<dbReference type="Proteomes" id="UP000515123">
    <property type="component" value="Linkage group 18"/>
</dbReference>
<dbReference type="Gene3D" id="2.80.10.50">
    <property type="match status" value="1"/>
</dbReference>
<dbReference type="GeneID" id="109723808"/>
<proteinExistence type="predicted"/>
<dbReference type="PANTHER" id="PTHR31257:SF2">
    <property type="entry name" value="RICIN B-LIKE LECTIN EULS3"/>
    <property type="match status" value="1"/>
</dbReference>
<keyword evidence="1" id="KW-0812">Transmembrane</keyword>
<keyword evidence="1" id="KW-1133">Transmembrane helix</keyword>
<evidence type="ECO:0000256" key="1">
    <source>
        <dbReference type="SAM" id="Phobius"/>
    </source>
</evidence>
<dbReference type="SUPFAM" id="SSF50370">
    <property type="entry name" value="Ricin B-like lectins"/>
    <property type="match status" value="1"/>
</dbReference>
<name>A0A6P5GJE3_ANACO</name>
<sequence length="143" mass="15926">MRYSAKVKDEDGKPAFALVNKATGEALKHSFGFGHYVRLIPYNPGYLDESVLWTESDDLGGGFHTIRMVNNTGLLFDSLNSSGGVSEGNPLGLWKWNEGDNQRWKIVPYFLCPLTLLLLIIGDCVGDVVAAFPYLWEIVLEML</sequence>
<evidence type="ECO:0000313" key="2">
    <source>
        <dbReference type="Proteomes" id="UP000515123"/>
    </source>
</evidence>
<feature type="transmembrane region" description="Helical" evidence="1">
    <location>
        <begin position="110"/>
        <end position="136"/>
    </location>
</feature>
<keyword evidence="2" id="KW-1185">Reference proteome</keyword>
<reference evidence="2" key="1">
    <citation type="journal article" date="2015" name="Nat. Genet.">
        <title>The pineapple genome and the evolution of CAM photosynthesis.</title>
        <authorList>
            <person name="Ming R."/>
            <person name="VanBuren R."/>
            <person name="Wai C.M."/>
            <person name="Tang H."/>
            <person name="Schatz M.C."/>
            <person name="Bowers J.E."/>
            <person name="Lyons E."/>
            <person name="Wang M.L."/>
            <person name="Chen J."/>
            <person name="Biggers E."/>
            <person name="Zhang J."/>
            <person name="Huang L."/>
            <person name="Zhang L."/>
            <person name="Miao W."/>
            <person name="Zhang J."/>
            <person name="Ye Z."/>
            <person name="Miao C."/>
            <person name="Lin Z."/>
            <person name="Wang H."/>
            <person name="Zhou H."/>
            <person name="Yim W.C."/>
            <person name="Priest H.D."/>
            <person name="Zheng C."/>
            <person name="Woodhouse M."/>
            <person name="Edger P.P."/>
            <person name="Guyot R."/>
            <person name="Guo H.B."/>
            <person name="Guo H."/>
            <person name="Zheng G."/>
            <person name="Singh R."/>
            <person name="Sharma A."/>
            <person name="Min X."/>
            <person name="Zheng Y."/>
            <person name="Lee H."/>
            <person name="Gurtowski J."/>
            <person name="Sedlazeck F.J."/>
            <person name="Harkess A."/>
            <person name="McKain M.R."/>
            <person name="Liao Z."/>
            <person name="Fang J."/>
            <person name="Liu J."/>
            <person name="Zhang X."/>
            <person name="Zhang Q."/>
            <person name="Hu W."/>
            <person name="Qin Y."/>
            <person name="Wang K."/>
            <person name="Chen L.Y."/>
            <person name="Shirley N."/>
            <person name="Lin Y.R."/>
            <person name="Liu L.Y."/>
            <person name="Hernandez A.G."/>
            <person name="Wright C.L."/>
            <person name="Bulone V."/>
            <person name="Tuskan G.A."/>
            <person name="Heath K."/>
            <person name="Zee F."/>
            <person name="Moore P.H."/>
            <person name="Sunkar R."/>
            <person name="Leebens-Mack J.H."/>
            <person name="Mockler T."/>
            <person name="Bennetzen J.L."/>
            <person name="Freeling M."/>
            <person name="Sankoff D."/>
            <person name="Paterson A.H."/>
            <person name="Zhu X."/>
            <person name="Yang X."/>
            <person name="Smith J.A."/>
            <person name="Cushman J.C."/>
            <person name="Paull R.E."/>
            <person name="Yu Q."/>
        </authorList>
    </citation>
    <scope>NUCLEOTIDE SEQUENCE [LARGE SCALE GENOMIC DNA]</scope>
    <source>
        <strain evidence="2">cv. F153</strain>
    </source>
</reference>
<gene>
    <name evidence="3" type="primary">LOC109723808</name>
</gene>
<dbReference type="InterPro" id="IPR035992">
    <property type="entry name" value="Ricin_B-like_lectins"/>
</dbReference>
<accession>A0A6P5GJE3</accession>